<dbReference type="EMBL" id="GBXM01028450">
    <property type="protein sequence ID" value="JAH80127.1"/>
    <property type="molecule type" value="Transcribed_RNA"/>
</dbReference>
<sequence length="28" mass="3169">MHDNTIIILLMADIVGSKLCTNLVKLWL</sequence>
<name>A0A0E9VPX3_ANGAN</name>
<proteinExistence type="predicted"/>
<accession>A0A0E9VPX3</accession>
<organism evidence="1">
    <name type="scientific">Anguilla anguilla</name>
    <name type="common">European freshwater eel</name>
    <name type="synonym">Muraena anguilla</name>
    <dbReference type="NCBI Taxonomy" id="7936"/>
    <lineage>
        <taxon>Eukaryota</taxon>
        <taxon>Metazoa</taxon>
        <taxon>Chordata</taxon>
        <taxon>Craniata</taxon>
        <taxon>Vertebrata</taxon>
        <taxon>Euteleostomi</taxon>
        <taxon>Actinopterygii</taxon>
        <taxon>Neopterygii</taxon>
        <taxon>Teleostei</taxon>
        <taxon>Anguilliformes</taxon>
        <taxon>Anguillidae</taxon>
        <taxon>Anguilla</taxon>
    </lineage>
</organism>
<dbReference type="AlphaFoldDB" id="A0A0E9VPX3"/>
<evidence type="ECO:0000313" key="1">
    <source>
        <dbReference type="EMBL" id="JAH80127.1"/>
    </source>
</evidence>
<reference evidence="1" key="2">
    <citation type="journal article" date="2015" name="Fish Shellfish Immunol.">
        <title>Early steps in the European eel (Anguilla anguilla)-Vibrio vulnificus interaction in the gills: Role of the RtxA13 toxin.</title>
        <authorList>
            <person name="Callol A."/>
            <person name="Pajuelo D."/>
            <person name="Ebbesson L."/>
            <person name="Teles M."/>
            <person name="MacKenzie S."/>
            <person name="Amaro C."/>
        </authorList>
    </citation>
    <scope>NUCLEOTIDE SEQUENCE</scope>
</reference>
<protein>
    <submittedName>
        <fullName evidence="1">Uncharacterized protein</fullName>
    </submittedName>
</protein>
<reference evidence="1" key="1">
    <citation type="submission" date="2014-11" db="EMBL/GenBank/DDBJ databases">
        <authorList>
            <person name="Amaro Gonzalez C."/>
        </authorList>
    </citation>
    <scope>NUCLEOTIDE SEQUENCE</scope>
</reference>